<sequence>MHLKKSFGGILALLTFVKALPSPEQVQKPSCRFAHQYSQREIIRDPTAFVNDLLFWEGKFHQNNISYNRNNGITYDGTNIDWVTGEATIKHSTSAASKESLQIMLYTHAIAGSPEAARFLSPENPAAAPDLVASIMQKKLHTYLRFNQTFPGFGGFLPWILADGEDPIPTPDWDNRVPGLDNGELLWAVYGFIQALENTGNKSYLELAQKWQTWLDYTKTTAAKIFYFGSGKVCAVVAMENQSLPVNHRAQSYQCEKDVLLDDPFEGEIFTFWLQFFGGLSDTDKKTLWEVKRPQLVSVDYQMGNFGPITVQKGYWFSSHETWKALQMPYYDIDIVRRLFKNAERVRTCNSVATKKPGMFASINNITDPSSGDVTGYISNAGVPSISNQTVQELDVITPYSVFPTILFDKSIGLAWWRNMAIAKKMQNIYGSTESTRVDGTGVSALVTWDSKVTTVVAILGGVTDLVRQKMKADGVYAEFVKVIETEYSRVFTQLQGEDVDLCLPKDTVSDAGLVDFTTCN</sequence>
<dbReference type="AlphaFoldDB" id="A0A9W4IMX1"/>
<keyword evidence="1" id="KW-0732">Signal</keyword>
<gene>
    <name evidence="3" type="ORF">PSALAMII_LOCUS1955</name>
</gene>
<comment type="caution">
    <text evidence="3">The sequence shown here is derived from an EMBL/GenBank/DDBJ whole genome shotgun (WGS) entry which is preliminary data.</text>
</comment>
<reference evidence="3" key="1">
    <citation type="submission" date="2021-07" db="EMBL/GenBank/DDBJ databases">
        <authorList>
            <person name="Branca A.L. A."/>
        </authorList>
    </citation>
    <scope>NUCLEOTIDE SEQUENCE</scope>
</reference>
<evidence type="ECO:0000313" key="4">
    <source>
        <dbReference type="Proteomes" id="UP001152592"/>
    </source>
</evidence>
<protein>
    <recommendedName>
        <fullName evidence="2">Endo-beta-1,2-glucanase SGL domain-containing protein</fullName>
    </recommendedName>
</protein>
<accession>A0A9W4IMX1</accession>
<feature type="domain" description="Endo-beta-1,2-glucanase SGL" evidence="2">
    <location>
        <begin position="73"/>
        <end position="521"/>
    </location>
</feature>
<dbReference type="Pfam" id="PF26157">
    <property type="entry name" value="SGL_GH162"/>
    <property type="match status" value="1"/>
</dbReference>
<feature type="chain" id="PRO_5040888018" description="Endo-beta-1,2-glucanase SGL domain-containing protein" evidence="1">
    <location>
        <begin position="20"/>
        <end position="521"/>
    </location>
</feature>
<dbReference type="EMBL" id="CAJVPD010000088">
    <property type="protein sequence ID" value="CAG8305722.1"/>
    <property type="molecule type" value="Genomic_DNA"/>
</dbReference>
<evidence type="ECO:0000259" key="2">
    <source>
        <dbReference type="Pfam" id="PF26157"/>
    </source>
</evidence>
<organism evidence="3 4">
    <name type="scientific">Penicillium salamii</name>
    <dbReference type="NCBI Taxonomy" id="1612424"/>
    <lineage>
        <taxon>Eukaryota</taxon>
        <taxon>Fungi</taxon>
        <taxon>Dikarya</taxon>
        <taxon>Ascomycota</taxon>
        <taxon>Pezizomycotina</taxon>
        <taxon>Eurotiomycetes</taxon>
        <taxon>Eurotiomycetidae</taxon>
        <taxon>Eurotiales</taxon>
        <taxon>Aspergillaceae</taxon>
        <taxon>Penicillium</taxon>
    </lineage>
</organism>
<dbReference type="CDD" id="cd24165">
    <property type="entry name" value="TfSGL-like"/>
    <property type="match status" value="1"/>
</dbReference>
<name>A0A9W4IMX1_9EURO</name>
<proteinExistence type="predicted"/>
<dbReference type="Proteomes" id="UP001152592">
    <property type="component" value="Unassembled WGS sequence"/>
</dbReference>
<feature type="signal peptide" evidence="1">
    <location>
        <begin position="1"/>
        <end position="19"/>
    </location>
</feature>
<evidence type="ECO:0000256" key="1">
    <source>
        <dbReference type="SAM" id="SignalP"/>
    </source>
</evidence>
<dbReference type="OrthoDB" id="248923at2759"/>
<dbReference type="InterPro" id="IPR058773">
    <property type="entry name" value="SGL_GH162"/>
</dbReference>
<evidence type="ECO:0000313" key="3">
    <source>
        <dbReference type="EMBL" id="CAG8305722.1"/>
    </source>
</evidence>